<dbReference type="Proteomes" id="UP000236151">
    <property type="component" value="Unassembled WGS sequence"/>
</dbReference>
<dbReference type="InterPro" id="IPR017925">
    <property type="entry name" value="DHFR_CS"/>
</dbReference>
<dbReference type="PRINTS" id="PR00070">
    <property type="entry name" value="DHFR"/>
</dbReference>
<dbReference type="CDD" id="cd00209">
    <property type="entry name" value="DHFR"/>
    <property type="match status" value="1"/>
</dbReference>
<protein>
    <recommendedName>
        <fullName evidence="3 8">Dihydrofolate reductase</fullName>
        <ecNumber evidence="3 8">1.5.1.3</ecNumber>
    </recommendedName>
</protein>
<evidence type="ECO:0000256" key="8">
    <source>
        <dbReference type="PIRNR" id="PIRNR000194"/>
    </source>
</evidence>
<keyword evidence="6 8" id="KW-0560">Oxidoreductase</keyword>
<dbReference type="EC" id="1.5.1.3" evidence="3 8"/>
<dbReference type="GO" id="GO:0046655">
    <property type="term" value="P:folic acid metabolic process"/>
    <property type="evidence" value="ECO:0007669"/>
    <property type="project" value="TreeGrafter"/>
</dbReference>
<gene>
    <name evidence="11" type="ORF">CDQ84_01325</name>
</gene>
<keyword evidence="12" id="KW-1185">Reference proteome</keyword>
<dbReference type="KEGG" id="cthd:CDO33_04410"/>
<dbReference type="GO" id="GO:0004146">
    <property type="term" value="F:dihydrofolate reductase activity"/>
    <property type="evidence" value="ECO:0007669"/>
    <property type="project" value="UniProtKB-EC"/>
</dbReference>
<evidence type="ECO:0000256" key="1">
    <source>
        <dbReference type="ARBA" id="ARBA00004903"/>
    </source>
</evidence>
<accession>A0A2K2FRD0</accession>
<feature type="domain" description="DHFR" evidence="10">
    <location>
        <begin position="1"/>
        <end position="158"/>
    </location>
</feature>
<dbReference type="PROSITE" id="PS00075">
    <property type="entry name" value="DHFR_1"/>
    <property type="match status" value="1"/>
</dbReference>
<evidence type="ECO:0000313" key="11">
    <source>
        <dbReference type="EMBL" id="PNU01336.1"/>
    </source>
</evidence>
<sequence length="171" mass="19716">MISMIAAVGANGVIGRNNALPWHLPADLAYFKKVTMGHAVVMGRKTFESIGKPLPGRYNIILTRDKSYRSENCIIMHTVEEILEYSRNRDVFIIGGAEVYKSFIDHADKLYITWIDESFDGDAFFPEIDENKWYIISRSEWERDASNGLRFCFMVYRNRHSHGADTTKELL</sequence>
<dbReference type="RefSeq" id="WP_103079916.1">
    <property type="nucleotide sequence ID" value="NZ_CP021850.1"/>
</dbReference>
<evidence type="ECO:0000256" key="9">
    <source>
        <dbReference type="RuleBase" id="RU004474"/>
    </source>
</evidence>
<evidence type="ECO:0000256" key="7">
    <source>
        <dbReference type="ARBA" id="ARBA00025067"/>
    </source>
</evidence>
<evidence type="ECO:0000259" key="10">
    <source>
        <dbReference type="PROSITE" id="PS51330"/>
    </source>
</evidence>
<keyword evidence="4 8" id="KW-0554">One-carbon metabolism</keyword>
<dbReference type="InterPro" id="IPR012259">
    <property type="entry name" value="DHFR"/>
</dbReference>
<keyword evidence="5 8" id="KW-0521">NADP</keyword>
<dbReference type="SUPFAM" id="SSF53597">
    <property type="entry name" value="Dihydrofolate reductase-like"/>
    <property type="match status" value="1"/>
</dbReference>
<dbReference type="OrthoDB" id="9804315at2"/>
<evidence type="ECO:0000256" key="2">
    <source>
        <dbReference type="ARBA" id="ARBA00009539"/>
    </source>
</evidence>
<dbReference type="InterPro" id="IPR001796">
    <property type="entry name" value="DHFR_dom"/>
</dbReference>
<evidence type="ECO:0000313" key="12">
    <source>
        <dbReference type="Proteomes" id="UP000236151"/>
    </source>
</evidence>
<comment type="function">
    <text evidence="7 8">Key enzyme in folate metabolism. Catalyzes an essential reaction for de novo glycine and purine synthesis, and for DNA precursor synthesis.</text>
</comment>
<dbReference type="PANTHER" id="PTHR48069:SF3">
    <property type="entry name" value="DIHYDROFOLATE REDUCTASE"/>
    <property type="match status" value="1"/>
</dbReference>
<dbReference type="UniPathway" id="UPA00077">
    <property type="reaction ID" value="UER00158"/>
</dbReference>
<reference evidence="12" key="1">
    <citation type="submission" date="2017-06" db="EMBL/GenBank/DDBJ databases">
        <title>Investigating the central metabolism of Clostridium thermosuccinogenes.</title>
        <authorList>
            <person name="Koendjbiharie J.G."/>
            <person name="Van Kranenburg R."/>
            <person name="Vriesendorp B."/>
        </authorList>
    </citation>
    <scope>NUCLEOTIDE SEQUENCE [LARGE SCALE GENOMIC DNA]</scope>
    <source>
        <strain evidence="12">DSM 5806</strain>
    </source>
</reference>
<dbReference type="GO" id="GO:0046452">
    <property type="term" value="P:dihydrofolate metabolic process"/>
    <property type="evidence" value="ECO:0007669"/>
    <property type="project" value="TreeGrafter"/>
</dbReference>
<comment type="similarity">
    <text evidence="2 8 9">Belongs to the dihydrofolate reductase family.</text>
</comment>
<evidence type="ECO:0000256" key="3">
    <source>
        <dbReference type="ARBA" id="ARBA00012856"/>
    </source>
</evidence>
<comment type="caution">
    <text evidence="11">The sequence shown here is derived from an EMBL/GenBank/DDBJ whole genome shotgun (WGS) entry which is preliminary data.</text>
</comment>
<organism evidence="11 12">
    <name type="scientific">Clostridium thermosuccinogenes</name>
    <dbReference type="NCBI Taxonomy" id="84032"/>
    <lineage>
        <taxon>Bacteria</taxon>
        <taxon>Bacillati</taxon>
        <taxon>Bacillota</taxon>
        <taxon>Clostridia</taxon>
        <taxon>Eubacteriales</taxon>
        <taxon>Clostridiaceae</taxon>
        <taxon>Clostridium</taxon>
    </lineage>
</organism>
<evidence type="ECO:0000256" key="4">
    <source>
        <dbReference type="ARBA" id="ARBA00022563"/>
    </source>
</evidence>
<dbReference type="InterPro" id="IPR024072">
    <property type="entry name" value="DHFR-like_dom_sf"/>
</dbReference>
<evidence type="ECO:0000256" key="6">
    <source>
        <dbReference type="ARBA" id="ARBA00023002"/>
    </source>
</evidence>
<dbReference type="EMBL" id="NIOJ01000002">
    <property type="protein sequence ID" value="PNU01336.1"/>
    <property type="molecule type" value="Genomic_DNA"/>
</dbReference>
<dbReference type="PROSITE" id="PS51330">
    <property type="entry name" value="DHFR_2"/>
    <property type="match status" value="1"/>
</dbReference>
<evidence type="ECO:0000256" key="5">
    <source>
        <dbReference type="ARBA" id="ARBA00022857"/>
    </source>
</evidence>
<dbReference type="Gene3D" id="3.40.430.10">
    <property type="entry name" value="Dihydrofolate Reductase, subunit A"/>
    <property type="match status" value="1"/>
</dbReference>
<dbReference type="PIRSF" id="PIRSF000194">
    <property type="entry name" value="DHFR"/>
    <property type="match status" value="1"/>
</dbReference>
<dbReference type="AlphaFoldDB" id="A0A2K2FRD0"/>
<dbReference type="PANTHER" id="PTHR48069">
    <property type="entry name" value="DIHYDROFOLATE REDUCTASE"/>
    <property type="match status" value="1"/>
</dbReference>
<name>A0A2K2FRD0_9CLOT</name>
<dbReference type="FunFam" id="3.40.430.10:FF:000001">
    <property type="entry name" value="Dihydrofolate reductase"/>
    <property type="match status" value="1"/>
</dbReference>
<dbReference type="Pfam" id="PF00186">
    <property type="entry name" value="DHFR_1"/>
    <property type="match status" value="1"/>
</dbReference>
<comment type="pathway">
    <text evidence="1 8">Cofactor biosynthesis; tetrahydrofolate biosynthesis; 5,6,7,8-tetrahydrofolate from 7,8-dihydrofolate: step 1/1.</text>
</comment>
<dbReference type="GO" id="GO:0046654">
    <property type="term" value="P:tetrahydrofolate biosynthetic process"/>
    <property type="evidence" value="ECO:0007669"/>
    <property type="project" value="UniProtKB-UniPathway"/>
</dbReference>
<dbReference type="GO" id="GO:0005829">
    <property type="term" value="C:cytosol"/>
    <property type="evidence" value="ECO:0007669"/>
    <property type="project" value="TreeGrafter"/>
</dbReference>
<dbReference type="GO" id="GO:0070401">
    <property type="term" value="F:NADP+ binding"/>
    <property type="evidence" value="ECO:0007669"/>
    <property type="project" value="UniProtKB-ARBA"/>
</dbReference>
<comment type="catalytic activity">
    <reaction evidence="8">
        <text>(6S)-5,6,7,8-tetrahydrofolate + NADP(+) = 7,8-dihydrofolate + NADPH + H(+)</text>
        <dbReference type="Rhea" id="RHEA:15009"/>
        <dbReference type="ChEBI" id="CHEBI:15378"/>
        <dbReference type="ChEBI" id="CHEBI:57451"/>
        <dbReference type="ChEBI" id="CHEBI:57453"/>
        <dbReference type="ChEBI" id="CHEBI:57783"/>
        <dbReference type="ChEBI" id="CHEBI:58349"/>
        <dbReference type="EC" id="1.5.1.3"/>
    </reaction>
</comment>
<dbReference type="GO" id="GO:0006730">
    <property type="term" value="P:one-carbon metabolic process"/>
    <property type="evidence" value="ECO:0007669"/>
    <property type="project" value="UniProtKB-KW"/>
</dbReference>
<proteinExistence type="inferred from homology"/>